<dbReference type="Pfam" id="PF12850">
    <property type="entry name" value="Metallophos_2"/>
    <property type="match status" value="1"/>
</dbReference>
<name>A0A0W8DED5_PHYNI</name>
<dbReference type="SUPFAM" id="SSF56300">
    <property type="entry name" value="Metallo-dependent phosphatases"/>
    <property type="match status" value="1"/>
</dbReference>
<gene>
    <name evidence="4" type="ORF">AM588_10005408</name>
</gene>
<evidence type="ECO:0000313" key="4">
    <source>
        <dbReference type="EMBL" id="KUF94572.1"/>
    </source>
</evidence>
<reference evidence="4 5" key="1">
    <citation type="submission" date="2015-11" db="EMBL/GenBank/DDBJ databases">
        <title>Genomes and virulence difference between two physiological races of Phytophthora nicotianae.</title>
        <authorList>
            <person name="Liu H."/>
            <person name="Ma X."/>
            <person name="Yu H."/>
            <person name="Fang D."/>
            <person name="Li Y."/>
            <person name="Wang X."/>
            <person name="Wang W."/>
            <person name="Dong Y."/>
            <person name="Xiao B."/>
        </authorList>
    </citation>
    <scope>NUCLEOTIDE SEQUENCE [LARGE SCALE GENOMIC DNA]</scope>
    <source>
        <strain evidence="5">race 1</strain>
    </source>
</reference>
<dbReference type="AlphaFoldDB" id="A0A0W8DED5"/>
<dbReference type="Proteomes" id="UP000054636">
    <property type="component" value="Unassembled WGS sequence"/>
</dbReference>
<dbReference type="EMBL" id="LNFP01000287">
    <property type="protein sequence ID" value="KUF94572.1"/>
    <property type="molecule type" value="Genomic_DNA"/>
</dbReference>
<organism evidence="4 5">
    <name type="scientific">Phytophthora nicotianae</name>
    <name type="common">Potato buckeye rot agent</name>
    <name type="synonym">Phytophthora parasitica</name>
    <dbReference type="NCBI Taxonomy" id="4792"/>
    <lineage>
        <taxon>Eukaryota</taxon>
        <taxon>Sar</taxon>
        <taxon>Stramenopiles</taxon>
        <taxon>Oomycota</taxon>
        <taxon>Peronosporomycetes</taxon>
        <taxon>Peronosporales</taxon>
        <taxon>Peronosporaceae</taxon>
        <taxon>Phytophthora</taxon>
    </lineage>
</organism>
<evidence type="ECO:0000256" key="2">
    <source>
        <dbReference type="ARBA" id="ARBA00017767"/>
    </source>
</evidence>
<dbReference type="InterPro" id="IPR029052">
    <property type="entry name" value="Metallo-depent_PP-like"/>
</dbReference>
<comment type="similarity">
    <text evidence="1">Belongs to the VPS29 family.</text>
</comment>
<protein>
    <recommendedName>
        <fullName evidence="2">Vacuolar protein sorting-associated protein 29</fullName>
    </recommendedName>
</protein>
<accession>A0A0W8DED5</accession>
<evidence type="ECO:0000259" key="3">
    <source>
        <dbReference type="Pfam" id="PF12850"/>
    </source>
</evidence>
<evidence type="ECO:0000313" key="5">
    <source>
        <dbReference type="Proteomes" id="UP000054636"/>
    </source>
</evidence>
<sequence length="100" mass="11163">MQHVLCTGNMVTKEQFDELRNLAPNVHLVAGDCDQMNVDILVTGHTHRSHIRTEHGKWFINPGSITGAFSSVSRPKVVAFLYELKGDNVVVSKSEITKEM</sequence>
<evidence type="ECO:0000256" key="1">
    <source>
        <dbReference type="ARBA" id="ARBA00005945"/>
    </source>
</evidence>
<dbReference type="InterPro" id="IPR024654">
    <property type="entry name" value="Calcineurin-like_PHP_lpxH"/>
</dbReference>
<dbReference type="Gene3D" id="3.60.21.10">
    <property type="match status" value="2"/>
</dbReference>
<dbReference type="PANTHER" id="PTHR11124">
    <property type="entry name" value="VACUOLAR SORTING PROTEIN VPS29"/>
    <property type="match status" value="1"/>
</dbReference>
<proteinExistence type="inferred from homology"/>
<feature type="domain" description="Calcineurin-like phosphoesterase" evidence="3">
    <location>
        <begin position="36"/>
        <end position="72"/>
    </location>
</feature>
<dbReference type="InterPro" id="IPR000979">
    <property type="entry name" value="Phosphodiesterase_MJ0936/Vps29"/>
</dbReference>
<comment type="caution">
    <text evidence="4">The sequence shown here is derived from an EMBL/GenBank/DDBJ whole genome shotgun (WGS) entry which is preliminary data.</text>
</comment>